<dbReference type="InterPro" id="IPR009003">
    <property type="entry name" value="Peptidase_S1_PA"/>
</dbReference>
<dbReference type="EMBL" id="JARGDH010000002">
    <property type="protein sequence ID" value="KAL0274555.1"/>
    <property type="molecule type" value="Genomic_DNA"/>
</dbReference>
<dbReference type="PROSITE" id="PS50240">
    <property type="entry name" value="TRYPSIN_DOM"/>
    <property type="match status" value="2"/>
</dbReference>
<name>A0AAW2HYX7_9NEOP</name>
<feature type="domain" description="Peptidase S1" evidence="6">
    <location>
        <begin position="99"/>
        <end position="321"/>
    </location>
</feature>
<evidence type="ECO:0000313" key="7">
    <source>
        <dbReference type="EMBL" id="KAL0274555.1"/>
    </source>
</evidence>
<organism evidence="7">
    <name type="scientific">Menopon gallinae</name>
    <name type="common">poultry shaft louse</name>
    <dbReference type="NCBI Taxonomy" id="328185"/>
    <lineage>
        <taxon>Eukaryota</taxon>
        <taxon>Metazoa</taxon>
        <taxon>Ecdysozoa</taxon>
        <taxon>Arthropoda</taxon>
        <taxon>Hexapoda</taxon>
        <taxon>Insecta</taxon>
        <taxon>Pterygota</taxon>
        <taxon>Neoptera</taxon>
        <taxon>Paraneoptera</taxon>
        <taxon>Psocodea</taxon>
        <taxon>Troctomorpha</taxon>
        <taxon>Phthiraptera</taxon>
        <taxon>Amblycera</taxon>
        <taxon>Menoponidae</taxon>
        <taxon>Menopon</taxon>
    </lineage>
</organism>
<feature type="domain" description="Peptidase S1" evidence="6">
    <location>
        <begin position="331"/>
        <end position="594"/>
    </location>
</feature>
<reference evidence="7" key="1">
    <citation type="journal article" date="2024" name="Gigascience">
        <title>Chromosome-level genome of the poultry shaft louse Menopon gallinae provides insight into the host-switching and adaptive evolution of parasitic lice.</title>
        <authorList>
            <person name="Xu Y."/>
            <person name="Ma L."/>
            <person name="Liu S."/>
            <person name="Liang Y."/>
            <person name="Liu Q."/>
            <person name="He Z."/>
            <person name="Tian L."/>
            <person name="Duan Y."/>
            <person name="Cai W."/>
            <person name="Li H."/>
            <person name="Song F."/>
        </authorList>
    </citation>
    <scope>NUCLEOTIDE SEQUENCE</scope>
    <source>
        <strain evidence="7">Cailab_2023a</strain>
    </source>
</reference>
<keyword evidence="4" id="KW-1015">Disulfide bond</keyword>
<sequence length="594" mass="64879">MVVVMFTSKCNYLSIIWILPIVINEYNLYGNAAKAVTDDTSTSSETPETPAPNTVTTPVTTPETTPVTTAALMPVTTAATTPVTTAATTPVTTAATTPVTTAATTEVRKNFPARDGQFPFICRLYLKGFGSHVTCTGTIIEEGLIITAGKCCRWRVPSAEIVLGRVNHEPYVQRFARDGYSFYKVTNRFLGGSTTSSEFTGSEICAVTVADWSNTDGHGILRWRDSPIRRVESCVVVGWGRPGADFTSDMLSYSYVDTYVCGDYFCVNKTDKENWDAGSPLICDGNLVGLGTSSLGEIDMKSDDGYPKEYYFRMSKSDGFLKRAEVRPKRMLTGSDAVDGQFPFICRLYITTEDDKQGSCTGVILKDDLIVTSGECCTQASSGFAVTGSVNMTNVNLQKPNEPYYVYRVRKFVVHPLLYIGMMRQEHALCMVFLEAKMKREDGHKTAILADSPFVDGTVCTVASYGKGADGVIMNRLIYDNASFSTCYTAYLCSDKHIACAGDGGAPVMCGGITHAIYTFYTREKSSNYYCEEGGIDFFTLLSSEKSFIQDAMNGILSDGANGCPVSVPGESLFYTSVYLISVNVYVSFLRLCR</sequence>
<evidence type="ECO:0000256" key="4">
    <source>
        <dbReference type="ARBA" id="ARBA00023157"/>
    </source>
</evidence>
<dbReference type="AlphaFoldDB" id="A0AAW2HYX7"/>
<evidence type="ECO:0000259" key="6">
    <source>
        <dbReference type="PROSITE" id="PS50240"/>
    </source>
</evidence>
<evidence type="ECO:0000256" key="5">
    <source>
        <dbReference type="SAM" id="MobiDB-lite"/>
    </source>
</evidence>
<dbReference type="PANTHER" id="PTHR24276">
    <property type="entry name" value="POLYSERASE-RELATED"/>
    <property type="match status" value="1"/>
</dbReference>
<dbReference type="PANTHER" id="PTHR24276:SF96">
    <property type="entry name" value="PEPTIDASE S1 DOMAIN-CONTAINING PROTEIN"/>
    <property type="match status" value="1"/>
</dbReference>
<comment type="caution">
    <text evidence="7">The sequence shown here is derived from an EMBL/GenBank/DDBJ whole genome shotgun (WGS) entry which is preliminary data.</text>
</comment>
<keyword evidence="1" id="KW-0645">Protease</keyword>
<dbReference type="GO" id="GO:0004252">
    <property type="term" value="F:serine-type endopeptidase activity"/>
    <property type="evidence" value="ECO:0007669"/>
    <property type="project" value="InterPro"/>
</dbReference>
<dbReference type="InterPro" id="IPR043504">
    <property type="entry name" value="Peptidase_S1_PA_chymotrypsin"/>
</dbReference>
<dbReference type="SMART" id="SM00020">
    <property type="entry name" value="Tryp_SPc"/>
    <property type="match status" value="1"/>
</dbReference>
<evidence type="ECO:0000256" key="3">
    <source>
        <dbReference type="ARBA" id="ARBA00022825"/>
    </source>
</evidence>
<feature type="region of interest" description="Disordered" evidence="5">
    <location>
        <begin position="38"/>
        <end position="64"/>
    </location>
</feature>
<dbReference type="SUPFAM" id="SSF50494">
    <property type="entry name" value="Trypsin-like serine proteases"/>
    <property type="match status" value="2"/>
</dbReference>
<evidence type="ECO:0000256" key="2">
    <source>
        <dbReference type="ARBA" id="ARBA00022801"/>
    </source>
</evidence>
<accession>A0AAW2HYX7</accession>
<evidence type="ECO:0000256" key="1">
    <source>
        <dbReference type="ARBA" id="ARBA00022670"/>
    </source>
</evidence>
<keyword evidence="2" id="KW-0378">Hydrolase</keyword>
<proteinExistence type="predicted"/>
<dbReference type="InterPro" id="IPR001254">
    <property type="entry name" value="Trypsin_dom"/>
</dbReference>
<keyword evidence="3" id="KW-0720">Serine protease</keyword>
<protein>
    <recommendedName>
        <fullName evidence="6">Peptidase S1 domain-containing protein</fullName>
    </recommendedName>
</protein>
<dbReference type="GO" id="GO:0006508">
    <property type="term" value="P:proteolysis"/>
    <property type="evidence" value="ECO:0007669"/>
    <property type="project" value="UniProtKB-KW"/>
</dbReference>
<gene>
    <name evidence="7" type="ORF">PYX00_002655</name>
</gene>
<dbReference type="InterPro" id="IPR050430">
    <property type="entry name" value="Peptidase_S1"/>
</dbReference>
<dbReference type="Gene3D" id="2.40.10.10">
    <property type="entry name" value="Trypsin-like serine proteases"/>
    <property type="match status" value="3"/>
</dbReference>
<dbReference type="Pfam" id="PF00089">
    <property type="entry name" value="Trypsin"/>
    <property type="match status" value="2"/>
</dbReference>